<dbReference type="SMART" id="SM01204">
    <property type="entry name" value="FIST_C"/>
    <property type="match status" value="1"/>
</dbReference>
<dbReference type="PANTHER" id="PTHR40252">
    <property type="entry name" value="BLR0328 PROTEIN"/>
    <property type="match status" value="1"/>
</dbReference>
<dbReference type="EMBL" id="SLXL01000001">
    <property type="protein sequence ID" value="TCP27617.1"/>
    <property type="molecule type" value="Genomic_DNA"/>
</dbReference>
<evidence type="ECO:0000259" key="1">
    <source>
        <dbReference type="SMART" id="SM00897"/>
    </source>
</evidence>
<feature type="domain" description="FIST" evidence="1">
    <location>
        <begin position="24"/>
        <end position="214"/>
    </location>
</feature>
<evidence type="ECO:0000313" key="4">
    <source>
        <dbReference type="Proteomes" id="UP000295733"/>
    </source>
</evidence>
<dbReference type="InterPro" id="IPR013702">
    <property type="entry name" value="FIST_domain_N"/>
</dbReference>
<feature type="domain" description="FIST C-domain" evidence="2">
    <location>
        <begin position="215"/>
        <end position="368"/>
    </location>
</feature>
<comment type="caution">
    <text evidence="3">The sequence shown here is derived from an EMBL/GenBank/DDBJ whole genome shotgun (WGS) entry which is preliminary data.</text>
</comment>
<dbReference type="SMART" id="SM00897">
    <property type="entry name" value="FIST"/>
    <property type="match status" value="1"/>
</dbReference>
<proteinExistence type="predicted"/>
<evidence type="ECO:0000313" key="3">
    <source>
        <dbReference type="EMBL" id="TCP27617.1"/>
    </source>
</evidence>
<dbReference type="Pfam" id="PF10442">
    <property type="entry name" value="FIST_C"/>
    <property type="match status" value="1"/>
</dbReference>
<dbReference type="AlphaFoldDB" id="A0A4R2NZK7"/>
<dbReference type="Pfam" id="PF08495">
    <property type="entry name" value="FIST"/>
    <property type="match status" value="1"/>
</dbReference>
<organism evidence="3 4">
    <name type="scientific">Rhodovulum adriaticum</name>
    <name type="common">Rhodopseudomonas adriatica</name>
    <dbReference type="NCBI Taxonomy" id="35804"/>
    <lineage>
        <taxon>Bacteria</taxon>
        <taxon>Pseudomonadati</taxon>
        <taxon>Pseudomonadota</taxon>
        <taxon>Alphaproteobacteria</taxon>
        <taxon>Rhodobacterales</taxon>
        <taxon>Paracoccaceae</taxon>
        <taxon>Rhodovulum</taxon>
    </lineage>
</organism>
<dbReference type="Proteomes" id="UP000295733">
    <property type="component" value="Unassembled WGS sequence"/>
</dbReference>
<keyword evidence="4" id="KW-1185">Reference proteome</keyword>
<name>A0A4R2NZK7_RHOAD</name>
<reference evidence="3 4" key="1">
    <citation type="submission" date="2019-03" db="EMBL/GenBank/DDBJ databases">
        <title>Genomic Encyclopedia of Type Strains, Phase IV (KMG-IV): sequencing the most valuable type-strain genomes for metagenomic binning, comparative biology and taxonomic classification.</title>
        <authorList>
            <person name="Goeker M."/>
        </authorList>
    </citation>
    <scope>NUCLEOTIDE SEQUENCE [LARGE SCALE GENOMIC DNA]</scope>
    <source>
        <strain evidence="3 4">DSM 2781</strain>
    </source>
</reference>
<dbReference type="InterPro" id="IPR019494">
    <property type="entry name" value="FIST_C"/>
</dbReference>
<evidence type="ECO:0000259" key="2">
    <source>
        <dbReference type="SMART" id="SM01204"/>
    </source>
</evidence>
<sequence length="386" mass="39864">MKITVQSAATANALAEAILSEPGRPDFVSLHCACGCDVGPLQAALMDGTAVLGATSCLGTVTQDGAAPALSAFVIRDPGGSYGTALRPFSGDPTQAARQATIAALEQADRAGEKPELIWMAATPGQEEAVLAGIEAVIGTDVPIIGGSAADDTVQGDWFLFDTNRKLTEGVLVAVMFPTARVSFAYQNGYAPTAHAGRVTRAEGRRILEIDDRPALDVYRDWTGGAGLPDPVPSETDTQPILAQSTFWPLGREISDTGGVPQYLLAHPAAAHGSGAIDLFANVEEGEVLTQMCGSVEGLTARAGRVAALARRAGGIATEDVAGALMVYCGGCMLGVRDHLEDVVASVNAELQGAPFLAVFTFGEQGPILGMGNRHGNLMISCIIFG</sequence>
<evidence type="ECO:0008006" key="5">
    <source>
        <dbReference type="Google" id="ProtNLM"/>
    </source>
</evidence>
<gene>
    <name evidence="3" type="ORF">EV656_101526</name>
</gene>
<dbReference type="OrthoDB" id="179842at2"/>
<dbReference type="RefSeq" id="WP_132599140.1">
    <property type="nucleotide sequence ID" value="NZ_NRRP01000004.1"/>
</dbReference>
<protein>
    <recommendedName>
        <fullName evidence="5">Small ligand-binding sensory domain FIST</fullName>
    </recommendedName>
</protein>
<dbReference type="PANTHER" id="PTHR40252:SF2">
    <property type="entry name" value="BLR0328 PROTEIN"/>
    <property type="match status" value="1"/>
</dbReference>
<accession>A0A4R2NZK7</accession>